<evidence type="ECO:0000259" key="11">
    <source>
        <dbReference type="PROSITE" id="PS50929"/>
    </source>
</evidence>
<dbReference type="GO" id="GO:0016887">
    <property type="term" value="F:ATP hydrolysis activity"/>
    <property type="evidence" value="ECO:0007669"/>
    <property type="project" value="InterPro"/>
</dbReference>
<dbReference type="FunFam" id="3.40.50.300:FF:000221">
    <property type="entry name" value="Multidrug ABC transporter ATP-binding protein"/>
    <property type="match status" value="1"/>
</dbReference>
<feature type="transmembrane region" description="Helical" evidence="9">
    <location>
        <begin position="30"/>
        <end position="51"/>
    </location>
</feature>
<keyword evidence="5" id="KW-0547">Nucleotide-binding</keyword>
<keyword evidence="8 9" id="KW-0472">Membrane</keyword>
<feature type="transmembrane region" description="Helical" evidence="9">
    <location>
        <begin position="254"/>
        <end position="274"/>
    </location>
</feature>
<evidence type="ECO:0000256" key="8">
    <source>
        <dbReference type="ARBA" id="ARBA00023136"/>
    </source>
</evidence>
<dbReference type="SUPFAM" id="SSF90123">
    <property type="entry name" value="ABC transporter transmembrane region"/>
    <property type="match status" value="1"/>
</dbReference>
<dbReference type="Pfam" id="PF00005">
    <property type="entry name" value="ABC_tran"/>
    <property type="match status" value="1"/>
</dbReference>
<dbReference type="GO" id="GO:0005524">
    <property type="term" value="F:ATP binding"/>
    <property type="evidence" value="ECO:0007669"/>
    <property type="project" value="UniProtKB-KW"/>
</dbReference>
<evidence type="ECO:0000256" key="4">
    <source>
        <dbReference type="ARBA" id="ARBA00022692"/>
    </source>
</evidence>
<organism evidence="12 13">
    <name type="scientific">Candidatus Methylomirabilis lanthanidiphila</name>
    <dbReference type="NCBI Taxonomy" id="2211376"/>
    <lineage>
        <taxon>Bacteria</taxon>
        <taxon>Candidatus Methylomirabilota</taxon>
        <taxon>Candidatus Methylomirabilia</taxon>
        <taxon>Candidatus Methylomirabilales</taxon>
        <taxon>Candidatus Methylomirabilaceae</taxon>
        <taxon>Candidatus Methylomirabilis</taxon>
    </lineage>
</organism>
<dbReference type="PANTHER" id="PTHR43394:SF1">
    <property type="entry name" value="ATP-BINDING CASSETTE SUB-FAMILY B MEMBER 10, MITOCHONDRIAL"/>
    <property type="match status" value="1"/>
</dbReference>
<dbReference type="InterPro" id="IPR027417">
    <property type="entry name" value="P-loop_NTPase"/>
</dbReference>
<gene>
    <name evidence="12" type="ORF">MELA_01885</name>
</gene>
<sequence>MTDLCGLAIPWLTKDALDTLLAGSGTAITLWKYPALIALAAGVQVIFRYFWRTYVFGFSRHIEWDVRNAIFAHLQRLPLSYFSHTKTGDLMSRLTNDMVSLREMLGMGAMASLDAVLMMSASLLLMVVIDPWLTLWSLLPLPGITALMLVAGNRIFNRYRDIQRHLSTLSTFVQENLAGIRVVQAYAQEENQQEYFGGLSREYRVKNLDLVKRWGYFWPVTSFLSGLAATVVLWLGGRKVAMQTMSLGELAAFYGYLAMLTWPMMAVGYVITLYQRGSAALARLFEILDAPVAAGYQTPGTGQVSKLHGKIEFRNLSFRYAPDAPLVLQGITLTIPAGTWCGIVGETGAGKSTLVSLLPRLHEAPPGTIFIDDVELRELPLQTLKHAIGLVSQDIFLFSDTIRENILFGNGGATSEELDMAVDLAQLTPSIQGFTHQFDTILGERGVRLSGGQKQRTALARALIKNSPILILDDAFSSVDTETEERILEQLKGFMRGRTAIVISHRISTVMAADQIIYLKDGRIVERGSHETLLALRGHYYRMYRRQLLTRELDALSDNGGARR</sequence>
<dbReference type="InterPro" id="IPR011527">
    <property type="entry name" value="ABC1_TM_dom"/>
</dbReference>
<dbReference type="GO" id="GO:0015421">
    <property type="term" value="F:ABC-type oligopeptide transporter activity"/>
    <property type="evidence" value="ECO:0007669"/>
    <property type="project" value="TreeGrafter"/>
</dbReference>
<keyword evidence="13" id="KW-1185">Reference proteome</keyword>
<dbReference type="InterPro" id="IPR003593">
    <property type="entry name" value="AAA+_ATPase"/>
</dbReference>
<dbReference type="EMBL" id="CABIKM010000026">
    <property type="protein sequence ID" value="VUZ85500.1"/>
    <property type="molecule type" value="Genomic_DNA"/>
</dbReference>
<evidence type="ECO:0000256" key="3">
    <source>
        <dbReference type="ARBA" id="ARBA00022475"/>
    </source>
</evidence>
<dbReference type="PANTHER" id="PTHR43394">
    <property type="entry name" value="ATP-DEPENDENT PERMEASE MDL1, MITOCHONDRIAL"/>
    <property type="match status" value="1"/>
</dbReference>
<dbReference type="InterPro" id="IPR039421">
    <property type="entry name" value="Type_1_exporter"/>
</dbReference>
<evidence type="ECO:0000256" key="2">
    <source>
        <dbReference type="ARBA" id="ARBA00022448"/>
    </source>
</evidence>
<feature type="domain" description="ABC transmembrane type-1" evidence="11">
    <location>
        <begin position="1"/>
        <end position="276"/>
    </location>
</feature>
<dbReference type="SMART" id="SM00382">
    <property type="entry name" value="AAA"/>
    <property type="match status" value="1"/>
</dbReference>
<protein>
    <submittedName>
        <fullName evidence="12">ABC transporter (Permease and ATP-binding protein)</fullName>
    </submittedName>
</protein>
<dbReference type="GO" id="GO:0005886">
    <property type="term" value="C:plasma membrane"/>
    <property type="evidence" value="ECO:0007669"/>
    <property type="project" value="UniProtKB-SubCell"/>
</dbReference>
<evidence type="ECO:0000256" key="5">
    <source>
        <dbReference type="ARBA" id="ARBA00022741"/>
    </source>
</evidence>
<dbReference type="PROSITE" id="PS50929">
    <property type="entry name" value="ABC_TM1F"/>
    <property type="match status" value="1"/>
</dbReference>
<dbReference type="Proteomes" id="UP000334340">
    <property type="component" value="Unassembled WGS sequence"/>
</dbReference>
<reference evidence="12 13" key="1">
    <citation type="submission" date="2019-07" db="EMBL/GenBank/DDBJ databases">
        <authorList>
            <person name="Cremers G."/>
        </authorList>
    </citation>
    <scope>NUCLEOTIDE SEQUENCE [LARGE SCALE GENOMIC DNA]</scope>
</reference>
<evidence type="ECO:0000313" key="12">
    <source>
        <dbReference type="EMBL" id="VUZ85500.1"/>
    </source>
</evidence>
<accession>A0A564ZJH3</accession>
<keyword evidence="7 9" id="KW-1133">Transmembrane helix</keyword>
<dbReference type="PROSITE" id="PS50893">
    <property type="entry name" value="ABC_TRANSPORTER_2"/>
    <property type="match status" value="1"/>
</dbReference>
<keyword evidence="3" id="KW-1003">Cell membrane</keyword>
<dbReference type="SUPFAM" id="SSF52540">
    <property type="entry name" value="P-loop containing nucleoside triphosphate hydrolases"/>
    <property type="match status" value="1"/>
</dbReference>
<evidence type="ECO:0000259" key="10">
    <source>
        <dbReference type="PROSITE" id="PS50893"/>
    </source>
</evidence>
<comment type="subcellular location">
    <subcellularLocation>
        <location evidence="1">Cell membrane</location>
        <topology evidence="1">Multi-pass membrane protein</topology>
    </subcellularLocation>
</comment>
<proteinExistence type="predicted"/>
<feature type="transmembrane region" description="Helical" evidence="9">
    <location>
        <begin position="214"/>
        <end position="234"/>
    </location>
</feature>
<name>A0A564ZJH3_9BACT</name>
<dbReference type="Gene3D" id="3.40.50.300">
    <property type="entry name" value="P-loop containing nucleotide triphosphate hydrolases"/>
    <property type="match status" value="1"/>
</dbReference>
<dbReference type="InterPro" id="IPR003439">
    <property type="entry name" value="ABC_transporter-like_ATP-bd"/>
</dbReference>
<dbReference type="CDD" id="cd18541">
    <property type="entry name" value="ABC_6TM_TmrB_like"/>
    <property type="match status" value="1"/>
</dbReference>
<keyword evidence="2" id="KW-0813">Transport</keyword>
<feature type="transmembrane region" description="Helical" evidence="9">
    <location>
        <begin position="135"/>
        <end position="156"/>
    </location>
</feature>
<feature type="domain" description="ABC transporter" evidence="10">
    <location>
        <begin position="311"/>
        <end position="546"/>
    </location>
</feature>
<dbReference type="Gene3D" id="1.20.1560.10">
    <property type="entry name" value="ABC transporter type 1, transmembrane domain"/>
    <property type="match status" value="1"/>
</dbReference>
<evidence type="ECO:0000256" key="1">
    <source>
        <dbReference type="ARBA" id="ARBA00004651"/>
    </source>
</evidence>
<keyword evidence="6 12" id="KW-0067">ATP-binding</keyword>
<dbReference type="Pfam" id="PF00664">
    <property type="entry name" value="ABC_membrane"/>
    <property type="match status" value="1"/>
</dbReference>
<evidence type="ECO:0000256" key="9">
    <source>
        <dbReference type="SAM" id="Phobius"/>
    </source>
</evidence>
<keyword evidence="4 9" id="KW-0812">Transmembrane</keyword>
<evidence type="ECO:0000256" key="7">
    <source>
        <dbReference type="ARBA" id="ARBA00022989"/>
    </source>
</evidence>
<dbReference type="InterPro" id="IPR036640">
    <property type="entry name" value="ABC1_TM_sf"/>
</dbReference>
<dbReference type="AlphaFoldDB" id="A0A564ZJH3"/>
<evidence type="ECO:0000313" key="13">
    <source>
        <dbReference type="Proteomes" id="UP000334340"/>
    </source>
</evidence>
<evidence type="ECO:0000256" key="6">
    <source>
        <dbReference type="ARBA" id="ARBA00022840"/>
    </source>
</evidence>
<feature type="transmembrane region" description="Helical" evidence="9">
    <location>
        <begin position="105"/>
        <end position="129"/>
    </location>
</feature>